<evidence type="ECO:0000313" key="3">
    <source>
        <dbReference type="Proteomes" id="UP000001555"/>
    </source>
</evidence>
<dbReference type="EnsemblMetazoa" id="ISCW023089-RA">
    <property type="protein sequence ID" value="ISCW023089-PA"/>
    <property type="gene ID" value="ISCW023089"/>
</dbReference>
<evidence type="ECO:0000313" key="1">
    <source>
        <dbReference type="EMBL" id="EEC19873.1"/>
    </source>
</evidence>
<dbReference type="InParanoid" id="B7QM01"/>
<dbReference type="AlphaFoldDB" id="B7QM01"/>
<dbReference type="EMBL" id="ABJB010559696">
    <property type="status" value="NOT_ANNOTATED_CDS"/>
    <property type="molecule type" value="Genomic_DNA"/>
</dbReference>
<sequence length="105" mass="12106">MLVAPGKGERRKVPFYFKRARVDFDVVFLRHRLYLCVPSILDNTKLWSCSLHSNKNAIKRGVATLSLCNMQQTMLKLGRGVRRAFINATAFMSKFYTLPCPSFNF</sequence>
<gene>
    <name evidence="1" type="ORF">IscW_ISCW023089</name>
</gene>
<reference evidence="1 3" key="1">
    <citation type="submission" date="2008-03" db="EMBL/GenBank/DDBJ databases">
        <title>Annotation of Ixodes scapularis.</title>
        <authorList>
            <consortium name="Ixodes scapularis Genome Project Consortium"/>
            <person name="Caler E."/>
            <person name="Hannick L.I."/>
            <person name="Bidwell S."/>
            <person name="Joardar V."/>
            <person name="Thiagarajan M."/>
            <person name="Amedeo P."/>
            <person name="Galinsky K.J."/>
            <person name="Schobel S."/>
            <person name="Inman J."/>
            <person name="Hostetler J."/>
            <person name="Miller J."/>
            <person name="Hammond M."/>
            <person name="Megy K."/>
            <person name="Lawson D."/>
            <person name="Kodira C."/>
            <person name="Sutton G."/>
            <person name="Meyer J."/>
            <person name="Hill C.A."/>
            <person name="Birren B."/>
            <person name="Nene V."/>
            <person name="Collins F."/>
            <person name="Alarcon-Chaidez F."/>
            <person name="Wikel S."/>
            <person name="Strausberg R."/>
        </authorList>
    </citation>
    <scope>NUCLEOTIDE SEQUENCE [LARGE SCALE GENOMIC DNA]</scope>
    <source>
        <strain evidence="3">Wikel</strain>
        <strain evidence="1">Wikel colony</strain>
    </source>
</reference>
<reference evidence="2" key="2">
    <citation type="submission" date="2020-05" db="UniProtKB">
        <authorList>
            <consortium name="EnsemblMetazoa"/>
        </authorList>
    </citation>
    <scope>IDENTIFICATION</scope>
    <source>
        <strain evidence="2">wikel</strain>
    </source>
</reference>
<dbReference type="PaxDb" id="6945-B7QM01"/>
<dbReference type="Proteomes" id="UP000001555">
    <property type="component" value="Unassembled WGS sequence"/>
</dbReference>
<accession>B7QM01</accession>
<organism>
    <name type="scientific">Ixodes scapularis</name>
    <name type="common">Black-legged tick</name>
    <name type="synonym">Deer tick</name>
    <dbReference type="NCBI Taxonomy" id="6945"/>
    <lineage>
        <taxon>Eukaryota</taxon>
        <taxon>Metazoa</taxon>
        <taxon>Ecdysozoa</taxon>
        <taxon>Arthropoda</taxon>
        <taxon>Chelicerata</taxon>
        <taxon>Arachnida</taxon>
        <taxon>Acari</taxon>
        <taxon>Parasitiformes</taxon>
        <taxon>Ixodida</taxon>
        <taxon>Ixodoidea</taxon>
        <taxon>Ixodidae</taxon>
        <taxon>Ixodinae</taxon>
        <taxon>Ixodes</taxon>
    </lineage>
</organism>
<dbReference type="VEuPathDB" id="VectorBase:ISCI023089"/>
<evidence type="ECO:0000313" key="2">
    <source>
        <dbReference type="EnsemblMetazoa" id="ISCW023089-PA"/>
    </source>
</evidence>
<protein>
    <submittedName>
        <fullName evidence="1 2">Uncharacterized protein</fullName>
    </submittedName>
</protein>
<name>B7QM01_IXOSC</name>
<keyword evidence="3" id="KW-1185">Reference proteome</keyword>
<dbReference type="EMBL" id="DS968596">
    <property type="protein sequence ID" value="EEC19873.1"/>
    <property type="molecule type" value="Genomic_DNA"/>
</dbReference>
<dbReference type="HOGENOM" id="CLU_2239546_0_0_1"/>
<dbReference type="VEuPathDB" id="VectorBase:ISCW023089"/>
<proteinExistence type="predicted"/>